<accession>A0ACC3A8Z0</accession>
<name>A0ACC3A8Z0_9EURO</name>
<proteinExistence type="predicted"/>
<reference evidence="1" key="1">
    <citation type="submission" date="2022-10" db="EMBL/GenBank/DDBJ databases">
        <title>Culturing micro-colonial fungi from biological soil crusts in the Mojave desert and describing Neophaeococcomyces mojavensis, and introducing the new genera and species Taxawa tesnikishii.</title>
        <authorList>
            <person name="Kurbessoian T."/>
            <person name="Stajich J.E."/>
        </authorList>
    </citation>
    <scope>NUCLEOTIDE SEQUENCE</scope>
    <source>
        <strain evidence="1">JES_112</strain>
    </source>
</reference>
<gene>
    <name evidence="1" type="ORF">H2198_004341</name>
</gene>
<comment type="caution">
    <text evidence="1">The sequence shown here is derived from an EMBL/GenBank/DDBJ whole genome shotgun (WGS) entry which is preliminary data.</text>
</comment>
<organism evidence="1 2">
    <name type="scientific">Neophaeococcomyces mojaviensis</name>
    <dbReference type="NCBI Taxonomy" id="3383035"/>
    <lineage>
        <taxon>Eukaryota</taxon>
        <taxon>Fungi</taxon>
        <taxon>Dikarya</taxon>
        <taxon>Ascomycota</taxon>
        <taxon>Pezizomycotina</taxon>
        <taxon>Eurotiomycetes</taxon>
        <taxon>Chaetothyriomycetidae</taxon>
        <taxon>Chaetothyriales</taxon>
        <taxon>Chaetothyriales incertae sedis</taxon>
        <taxon>Neophaeococcomyces</taxon>
    </lineage>
</organism>
<evidence type="ECO:0000313" key="1">
    <source>
        <dbReference type="EMBL" id="KAJ9657465.1"/>
    </source>
</evidence>
<dbReference type="Proteomes" id="UP001172386">
    <property type="component" value="Unassembled WGS sequence"/>
</dbReference>
<keyword evidence="2" id="KW-1185">Reference proteome</keyword>
<protein>
    <submittedName>
        <fullName evidence="1">Uncharacterized protein</fullName>
    </submittedName>
</protein>
<dbReference type="EMBL" id="JAPDRQ010000064">
    <property type="protein sequence ID" value="KAJ9657465.1"/>
    <property type="molecule type" value="Genomic_DNA"/>
</dbReference>
<evidence type="ECO:0000313" key="2">
    <source>
        <dbReference type="Proteomes" id="UP001172386"/>
    </source>
</evidence>
<sequence>MALKPISQWIPEQYKNFTRVVIGVEYDQLNEYDRHVSMPHSISLCQWTMAATANHPLLWYTIDEAMFAIHSLADYYKTDVEHLAPTDKDVIVTTGPSLWTATVIKHLRNRGYHNISYSDFSGLKKPKLIDDILILPIDAFGTGQPHSNSTKEGSPDALARHQFSMSWRHGCRPDDPNPCWE</sequence>